<dbReference type="OrthoDB" id="1467772at2"/>
<keyword evidence="3" id="KW-1185">Reference proteome</keyword>
<gene>
    <name evidence="2" type="ordered locus">RB2501_09710</name>
</gene>
<dbReference type="eggNOG" id="COG0382">
    <property type="taxonomic scope" value="Bacteria"/>
</dbReference>
<evidence type="ECO:0000313" key="3">
    <source>
        <dbReference type="Proteomes" id="UP000009049"/>
    </source>
</evidence>
<dbReference type="AlphaFoldDB" id="A4CJR2"/>
<reference evidence="2 3" key="1">
    <citation type="journal article" date="2009" name="J. Bacteriol.">
        <title>Complete genome sequence of Robiginitalea biformata HTCC2501.</title>
        <authorList>
            <person name="Oh H.M."/>
            <person name="Giovannoni S.J."/>
            <person name="Lee K."/>
            <person name="Ferriera S."/>
            <person name="Johnson J."/>
            <person name="Cho J.C."/>
        </authorList>
    </citation>
    <scope>NUCLEOTIDE SEQUENCE [LARGE SCALE GENOMIC DNA]</scope>
    <source>
        <strain evidence="3">ATCC BAA-864 / HTCC2501 / KCTC 12146</strain>
    </source>
</reference>
<dbReference type="STRING" id="313596.RB2501_09710"/>
<accession>A4CJR2</accession>
<keyword evidence="1" id="KW-0812">Transmembrane</keyword>
<proteinExistence type="predicted"/>
<evidence type="ECO:0000256" key="1">
    <source>
        <dbReference type="SAM" id="Phobius"/>
    </source>
</evidence>
<feature type="transmembrane region" description="Helical" evidence="1">
    <location>
        <begin position="7"/>
        <end position="29"/>
    </location>
</feature>
<feature type="transmembrane region" description="Helical" evidence="1">
    <location>
        <begin position="41"/>
        <end position="60"/>
    </location>
</feature>
<feature type="transmembrane region" description="Helical" evidence="1">
    <location>
        <begin position="72"/>
        <end position="92"/>
    </location>
</feature>
<feature type="transmembrane region" description="Helical" evidence="1">
    <location>
        <begin position="98"/>
        <end position="120"/>
    </location>
</feature>
<evidence type="ECO:0000313" key="2">
    <source>
        <dbReference type="EMBL" id="EAR17170.1"/>
    </source>
</evidence>
<dbReference type="EMBL" id="CP001712">
    <property type="protein sequence ID" value="EAR17170.1"/>
    <property type="molecule type" value="Genomic_DNA"/>
</dbReference>
<dbReference type="RefSeq" id="WP_015753925.1">
    <property type="nucleotide sequence ID" value="NC_013222.1"/>
</dbReference>
<keyword evidence="1" id="KW-1133">Transmembrane helix</keyword>
<feature type="transmembrane region" description="Helical" evidence="1">
    <location>
        <begin position="250"/>
        <end position="270"/>
    </location>
</feature>
<sequence>MRLYHAVFRMYVGGSIHVAAVLLALLYYTERLSGATVQPEYYGALFFGSIAGYNCLKYGAEPWKYRPKKGSRIRLLFALSLVCLLVGLYFLFLLDIPYWWMSAACAVLAALYSLPLFPGFRNLRSFGLLKVPLVALVWVAATVWIPVWGSGSTLGWDLWVESVQRFLWVGLLMLPFEIRDMDSDPPAIRTLPRRLGMAGTRRLGWIGAFLLMVTVALKDLPTGAEWVSKGLAAVLTGLAIQFSSRDQPPYYASFWVEGIPMVCLAAFVAWDQLAGP</sequence>
<dbReference type="HOGENOM" id="CLU_081813_1_0_10"/>
<organism evidence="2 3">
    <name type="scientific">Robiginitalea biformata (strain ATCC BAA-864 / DSM 15991 / KCTC 12146 / HTCC2501)</name>
    <dbReference type="NCBI Taxonomy" id="313596"/>
    <lineage>
        <taxon>Bacteria</taxon>
        <taxon>Pseudomonadati</taxon>
        <taxon>Bacteroidota</taxon>
        <taxon>Flavobacteriia</taxon>
        <taxon>Flavobacteriales</taxon>
        <taxon>Flavobacteriaceae</taxon>
        <taxon>Robiginitalea</taxon>
    </lineage>
</organism>
<feature type="transmembrane region" description="Helical" evidence="1">
    <location>
        <begin position="127"/>
        <end position="145"/>
    </location>
</feature>
<dbReference type="KEGG" id="rbi:RB2501_09710"/>
<keyword evidence="1" id="KW-0472">Membrane</keyword>
<dbReference type="Proteomes" id="UP000009049">
    <property type="component" value="Chromosome"/>
</dbReference>
<protein>
    <submittedName>
        <fullName evidence="2">RNA polymerase sigma-70 factor</fullName>
    </submittedName>
</protein>
<name>A4CJR2_ROBBH</name>